<evidence type="ECO:0000313" key="3">
    <source>
        <dbReference type="Proteomes" id="UP000485058"/>
    </source>
</evidence>
<keyword evidence="3" id="KW-1185">Reference proteome</keyword>
<reference evidence="2 3" key="1">
    <citation type="submission" date="2020-02" db="EMBL/GenBank/DDBJ databases">
        <title>Draft genome sequence of Haematococcus lacustris strain NIES-144.</title>
        <authorList>
            <person name="Morimoto D."/>
            <person name="Nakagawa S."/>
            <person name="Yoshida T."/>
            <person name="Sawayama S."/>
        </authorList>
    </citation>
    <scope>NUCLEOTIDE SEQUENCE [LARGE SCALE GENOMIC DNA]</scope>
    <source>
        <strain evidence="2 3">NIES-144</strain>
    </source>
</reference>
<name>A0A699YZL4_HAELA</name>
<gene>
    <name evidence="2" type="ORF">HaLaN_11159</name>
</gene>
<feature type="region of interest" description="Disordered" evidence="1">
    <location>
        <begin position="1"/>
        <end position="67"/>
    </location>
</feature>
<proteinExistence type="predicted"/>
<dbReference type="EMBL" id="BLLF01000794">
    <property type="protein sequence ID" value="GFH15010.1"/>
    <property type="molecule type" value="Genomic_DNA"/>
</dbReference>
<protein>
    <submittedName>
        <fullName evidence="2">Uncharacterized protein</fullName>
    </submittedName>
</protein>
<evidence type="ECO:0000256" key="1">
    <source>
        <dbReference type="SAM" id="MobiDB-lite"/>
    </source>
</evidence>
<feature type="compositionally biased region" description="Low complexity" evidence="1">
    <location>
        <begin position="39"/>
        <end position="57"/>
    </location>
</feature>
<organism evidence="2 3">
    <name type="scientific">Haematococcus lacustris</name>
    <name type="common">Green alga</name>
    <name type="synonym">Haematococcus pluvialis</name>
    <dbReference type="NCBI Taxonomy" id="44745"/>
    <lineage>
        <taxon>Eukaryota</taxon>
        <taxon>Viridiplantae</taxon>
        <taxon>Chlorophyta</taxon>
        <taxon>core chlorophytes</taxon>
        <taxon>Chlorophyceae</taxon>
        <taxon>CS clade</taxon>
        <taxon>Chlamydomonadales</taxon>
        <taxon>Haematococcaceae</taxon>
        <taxon>Haematococcus</taxon>
    </lineage>
</organism>
<dbReference type="AlphaFoldDB" id="A0A699YZL4"/>
<dbReference type="Proteomes" id="UP000485058">
    <property type="component" value="Unassembled WGS sequence"/>
</dbReference>
<comment type="caution">
    <text evidence="2">The sequence shown here is derived from an EMBL/GenBank/DDBJ whole genome shotgun (WGS) entry which is preliminary data.</text>
</comment>
<accession>A0A699YZL4</accession>
<sequence length="214" mass="22086">MDPCIQAATQPAASEPGPSTPLPAKSSKRNEAEQAAEPTQPTKGKGKAQGKAAKAKPAPQPGSALGRAGGATGAVLLARAGEGASQGQGVPRLGVEGQGARSFSVGAWPAAMWAARGVLGLCCTRPASFGAIGRMRDCCLGLLHRPVCRCLSPHTLLPCTHIPTDTADDQPQPTLNAGMPCLWICPFLYQANHTLSDPFDGRQFGAHPQPYNTC</sequence>
<evidence type="ECO:0000313" key="2">
    <source>
        <dbReference type="EMBL" id="GFH15010.1"/>
    </source>
</evidence>